<dbReference type="EMBL" id="BAAATL010000057">
    <property type="protein sequence ID" value="GAA2512789.1"/>
    <property type="molecule type" value="Genomic_DNA"/>
</dbReference>
<evidence type="ECO:0000259" key="5">
    <source>
        <dbReference type="PROSITE" id="PS50126"/>
    </source>
</evidence>
<dbReference type="SUPFAM" id="SSF50249">
    <property type="entry name" value="Nucleic acid-binding proteins"/>
    <property type="match status" value="3"/>
</dbReference>
<evidence type="ECO:0000313" key="6">
    <source>
        <dbReference type="EMBL" id="GAA2512789.1"/>
    </source>
</evidence>
<dbReference type="InterPro" id="IPR003029">
    <property type="entry name" value="S1_domain"/>
</dbReference>
<reference evidence="7" key="1">
    <citation type="journal article" date="2019" name="Int. J. Syst. Evol. Microbiol.">
        <title>The Global Catalogue of Microorganisms (GCM) 10K type strain sequencing project: providing services to taxonomists for standard genome sequencing and annotation.</title>
        <authorList>
            <consortium name="The Broad Institute Genomics Platform"/>
            <consortium name="The Broad Institute Genome Sequencing Center for Infectious Disease"/>
            <person name="Wu L."/>
            <person name="Ma J."/>
        </authorList>
    </citation>
    <scope>NUCLEOTIDE SEQUENCE [LARGE SCALE GENOMIC DNA]</scope>
    <source>
        <strain evidence="7">JCM 6923</strain>
    </source>
</reference>
<dbReference type="PANTHER" id="PTHR10724">
    <property type="entry name" value="30S RIBOSOMAL PROTEIN S1"/>
    <property type="match status" value="1"/>
</dbReference>
<accession>A0ABN3N1M4</accession>
<evidence type="ECO:0000256" key="1">
    <source>
        <dbReference type="ARBA" id="ARBA00006767"/>
    </source>
</evidence>
<proteinExistence type="inferred from homology"/>
<keyword evidence="3" id="KW-0687">Ribonucleoprotein</keyword>
<feature type="domain" description="S1 motif" evidence="5">
    <location>
        <begin position="216"/>
        <end position="278"/>
    </location>
</feature>
<feature type="domain" description="S1 motif" evidence="5">
    <location>
        <begin position="125"/>
        <end position="201"/>
    </location>
</feature>
<keyword evidence="2" id="KW-0689">Ribosomal protein</keyword>
<feature type="region of interest" description="Disordered" evidence="4">
    <location>
        <begin position="1"/>
        <end position="20"/>
    </location>
</feature>
<dbReference type="SMART" id="SM00316">
    <property type="entry name" value="S1"/>
    <property type="match status" value="3"/>
</dbReference>
<dbReference type="Gene3D" id="2.40.50.140">
    <property type="entry name" value="Nucleic acid-binding proteins"/>
    <property type="match status" value="3"/>
</dbReference>
<dbReference type="InterPro" id="IPR050437">
    <property type="entry name" value="Ribos_protein_bS1-like"/>
</dbReference>
<evidence type="ECO:0000313" key="7">
    <source>
        <dbReference type="Proteomes" id="UP001501721"/>
    </source>
</evidence>
<dbReference type="Proteomes" id="UP001501721">
    <property type="component" value="Unassembled WGS sequence"/>
</dbReference>
<name>A0ABN3N1M4_9ACTN</name>
<gene>
    <name evidence="6" type="ORF">GCM10010422_76210</name>
</gene>
<evidence type="ECO:0000256" key="4">
    <source>
        <dbReference type="SAM" id="MobiDB-lite"/>
    </source>
</evidence>
<protein>
    <recommendedName>
        <fullName evidence="5">S1 motif domain-containing protein</fullName>
    </recommendedName>
</protein>
<feature type="domain" description="S1 motif" evidence="5">
    <location>
        <begin position="35"/>
        <end position="108"/>
    </location>
</feature>
<dbReference type="InterPro" id="IPR012340">
    <property type="entry name" value="NA-bd_OB-fold"/>
</dbReference>
<dbReference type="Pfam" id="PF00575">
    <property type="entry name" value="S1"/>
    <property type="match status" value="3"/>
</dbReference>
<organism evidence="6 7">
    <name type="scientific">Streptomyces graminearus</name>
    <dbReference type="NCBI Taxonomy" id="284030"/>
    <lineage>
        <taxon>Bacteria</taxon>
        <taxon>Bacillati</taxon>
        <taxon>Actinomycetota</taxon>
        <taxon>Actinomycetes</taxon>
        <taxon>Kitasatosporales</taxon>
        <taxon>Streptomycetaceae</taxon>
        <taxon>Streptomyces</taxon>
    </lineage>
</organism>
<sequence length="279" mass="29886">MPVALPTLAPMTEPTMTGPTSDPLECLRERLVAPGELVTGAVAGFDGGDVLVLLAGDAPGLPSGRVPRHELTWRDVQDPSDVLTVGQRIRAEVTMRGGYDGRTLLSARACEDEALYGFLRGLGRGDVVAGTVSSVHRFGVFVRIDGEPGHPVHPGTGFINVPELSWSRFEDPAEVVVPGQRIRVEVLAPDTRRGQVALSLKALQDDPWDELAVTAGDVLAGPVTKVIPFGVFVRVNEFVEGLVHSDQLGGRSAEEGQELRVRVLEVDRAGRRIRLGLAD</sequence>
<comment type="similarity">
    <text evidence="1">Belongs to the bacterial ribosomal protein bS1 family.</text>
</comment>
<dbReference type="PROSITE" id="PS50126">
    <property type="entry name" value="S1"/>
    <property type="match status" value="3"/>
</dbReference>
<evidence type="ECO:0000256" key="3">
    <source>
        <dbReference type="ARBA" id="ARBA00023274"/>
    </source>
</evidence>
<dbReference type="PANTHER" id="PTHR10724:SF7">
    <property type="entry name" value="SMALL RIBOSOMAL SUBUNIT PROTEIN BS1C"/>
    <property type="match status" value="1"/>
</dbReference>
<keyword evidence="7" id="KW-1185">Reference proteome</keyword>
<comment type="caution">
    <text evidence="6">The sequence shown here is derived from an EMBL/GenBank/DDBJ whole genome shotgun (WGS) entry which is preliminary data.</text>
</comment>
<evidence type="ECO:0000256" key="2">
    <source>
        <dbReference type="ARBA" id="ARBA00022980"/>
    </source>
</evidence>